<gene>
    <name evidence="7" type="ORF">DCAR_0101174</name>
</gene>
<accession>A0AAF0W5I2</accession>
<evidence type="ECO:0000256" key="5">
    <source>
        <dbReference type="SAM" id="MobiDB-lite"/>
    </source>
</evidence>
<feature type="domain" description="SWIM-type" evidence="6">
    <location>
        <begin position="69"/>
        <end position="101"/>
    </location>
</feature>
<keyword evidence="2 4" id="KW-0863">Zinc-finger</keyword>
<dbReference type="Proteomes" id="UP000077755">
    <property type="component" value="Chromosome 1"/>
</dbReference>
<feature type="compositionally biased region" description="Basic residues" evidence="5">
    <location>
        <begin position="232"/>
        <end position="252"/>
    </location>
</feature>
<name>A0AAF0W5I2_DAUCS</name>
<protein>
    <recommendedName>
        <fullName evidence="6">SWIM-type domain-containing protein</fullName>
    </recommendedName>
</protein>
<dbReference type="InterPro" id="IPR006564">
    <property type="entry name" value="Znf_PMZ"/>
</dbReference>
<dbReference type="PANTHER" id="PTHR31973">
    <property type="entry name" value="POLYPROTEIN, PUTATIVE-RELATED"/>
    <property type="match status" value="1"/>
</dbReference>
<keyword evidence="3" id="KW-0862">Zinc</keyword>
<evidence type="ECO:0000313" key="8">
    <source>
        <dbReference type="Proteomes" id="UP000077755"/>
    </source>
</evidence>
<dbReference type="SMART" id="SM00575">
    <property type="entry name" value="ZnF_PMZ"/>
    <property type="match status" value="1"/>
</dbReference>
<reference evidence="7" key="1">
    <citation type="journal article" date="2016" name="Nat. Genet.">
        <title>A high-quality carrot genome assembly provides new insights into carotenoid accumulation and asterid genome evolution.</title>
        <authorList>
            <person name="Iorizzo M."/>
            <person name="Ellison S."/>
            <person name="Senalik D."/>
            <person name="Zeng P."/>
            <person name="Satapoomin P."/>
            <person name="Huang J."/>
            <person name="Bowman M."/>
            <person name="Iovene M."/>
            <person name="Sanseverino W."/>
            <person name="Cavagnaro P."/>
            <person name="Yildiz M."/>
            <person name="Macko-Podgorni A."/>
            <person name="Moranska E."/>
            <person name="Grzebelus E."/>
            <person name="Grzebelus D."/>
            <person name="Ashrafi H."/>
            <person name="Zheng Z."/>
            <person name="Cheng S."/>
            <person name="Spooner D."/>
            <person name="Van Deynze A."/>
            <person name="Simon P."/>
        </authorList>
    </citation>
    <scope>NUCLEOTIDE SEQUENCE</scope>
    <source>
        <tissue evidence="7">Leaf</tissue>
    </source>
</reference>
<dbReference type="AlphaFoldDB" id="A0AAF0W5I2"/>
<feature type="compositionally biased region" description="Polar residues" evidence="5">
    <location>
        <begin position="205"/>
        <end position="216"/>
    </location>
</feature>
<proteinExistence type="predicted"/>
<keyword evidence="1" id="KW-0479">Metal-binding</keyword>
<dbReference type="GO" id="GO:0008270">
    <property type="term" value="F:zinc ion binding"/>
    <property type="evidence" value="ECO:0007669"/>
    <property type="project" value="UniProtKB-KW"/>
</dbReference>
<evidence type="ECO:0000256" key="4">
    <source>
        <dbReference type="PROSITE-ProRule" id="PRU00325"/>
    </source>
</evidence>
<sequence>MPLVTMMQEIHFKIMTRMRQKKEEMLKSEHLICPRIKKRLDLLVTESRKWSASWDGDKKFAVKQGTRVVIVDLEAMTCSCRVFELTGIPCEHAIAAIYDRRHQVVDYVSDFYKREKYLATYQHALEAINGEEFWEINSTDELLPPDIPKKLRGRPKKLRRKEDWEGGNRSQTSQARASGPILQRFSNKRKMHCSLCKSADHRKSNCPTKGENQQGSDKAPAAVNNPPSQPTSKKRPKELKRQKMQIRRKTTKKLWGMDLKRRQLQTREKTPS</sequence>
<evidence type="ECO:0000256" key="2">
    <source>
        <dbReference type="ARBA" id="ARBA00022771"/>
    </source>
</evidence>
<evidence type="ECO:0000256" key="3">
    <source>
        <dbReference type="ARBA" id="ARBA00022833"/>
    </source>
</evidence>
<dbReference type="EMBL" id="CP093343">
    <property type="protein sequence ID" value="WOG82015.1"/>
    <property type="molecule type" value="Genomic_DNA"/>
</dbReference>
<dbReference type="Pfam" id="PF04434">
    <property type="entry name" value="SWIM"/>
    <property type="match status" value="1"/>
</dbReference>
<organism evidence="7 8">
    <name type="scientific">Daucus carota subsp. sativus</name>
    <name type="common">Carrot</name>
    <dbReference type="NCBI Taxonomy" id="79200"/>
    <lineage>
        <taxon>Eukaryota</taxon>
        <taxon>Viridiplantae</taxon>
        <taxon>Streptophyta</taxon>
        <taxon>Embryophyta</taxon>
        <taxon>Tracheophyta</taxon>
        <taxon>Spermatophyta</taxon>
        <taxon>Magnoliopsida</taxon>
        <taxon>eudicotyledons</taxon>
        <taxon>Gunneridae</taxon>
        <taxon>Pentapetalae</taxon>
        <taxon>asterids</taxon>
        <taxon>campanulids</taxon>
        <taxon>Apiales</taxon>
        <taxon>Apiaceae</taxon>
        <taxon>Apioideae</taxon>
        <taxon>Scandiceae</taxon>
        <taxon>Daucinae</taxon>
        <taxon>Daucus</taxon>
        <taxon>Daucus sect. Daucus</taxon>
    </lineage>
</organism>
<evidence type="ECO:0000256" key="1">
    <source>
        <dbReference type="ARBA" id="ARBA00022723"/>
    </source>
</evidence>
<feature type="region of interest" description="Disordered" evidence="5">
    <location>
        <begin position="144"/>
        <end position="184"/>
    </location>
</feature>
<dbReference type="InterPro" id="IPR007527">
    <property type="entry name" value="Znf_SWIM"/>
</dbReference>
<evidence type="ECO:0000313" key="7">
    <source>
        <dbReference type="EMBL" id="WOG82015.1"/>
    </source>
</evidence>
<evidence type="ECO:0000259" key="6">
    <source>
        <dbReference type="PROSITE" id="PS50966"/>
    </source>
</evidence>
<keyword evidence="8" id="KW-1185">Reference proteome</keyword>
<feature type="region of interest" description="Disordered" evidence="5">
    <location>
        <begin position="199"/>
        <end position="272"/>
    </location>
</feature>
<feature type="compositionally biased region" description="Basic residues" evidence="5">
    <location>
        <begin position="150"/>
        <end position="159"/>
    </location>
</feature>
<feature type="compositionally biased region" description="Basic and acidic residues" evidence="5">
    <location>
        <begin position="258"/>
        <end position="272"/>
    </location>
</feature>
<dbReference type="PANTHER" id="PTHR31973:SF187">
    <property type="entry name" value="MUTATOR TRANSPOSASE MUDRA PROTEIN"/>
    <property type="match status" value="1"/>
</dbReference>
<dbReference type="PROSITE" id="PS50966">
    <property type="entry name" value="ZF_SWIM"/>
    <property type="match status" value="1"/>
</dbReference>
<reference evidence="7" key="2">
    <citation type="submission" date="2022-03" db="EMBL/GenBank/DDBJ databases">
        <title>Draft title - Genomic analysis of global carrot germplasm unveils the trajectory of domestication and the origin of high carotenoid orange carrot.</title>
        <authorList>
            <person name="Iorizzo M."/>
            <person name="Ellison S."/>
            <person name="Senalik D."/>
            <person name="Macko-Podgorni A."/>
            <person name="Grzebelus D."/>
            <person name="Bostan H."/>
            <person name="Rolling W."/>
            <person name="Curaba J."/>
            <person name="Simon P."/>
        </authorList>
    </citation>
    <scope>NUCLEOTIDE SEQUENCE</scope>
    <source>
        <tissue evidence="7">Leaf</tissue>
    </source>
</reference>